<organism evidence="3 4">
    <name type="scientific">Streptomyces phage TurkishDelight</name>
    <dbReference type="NCBI Taxonomy" id="2793708"/>
    <lineage>
        <taxon>Viruses</taxon>
        <taxon>Duplodnaviria</taxon>
        <taxon>Heunggongvirae</taxon>
        <taxon>Uroviricota</taxon>
        <taxon>Caudoviricetes</taxon>
        <taxon>Dolmabahcevirus</taxon>
        <taxon>Dolmabahcevirus turkishdelight</taxon>
    </lineage>
</organism>
<evidence type="ECO:0000313" key="4">
    <source>
        <dbReference type="Proteomes" id="UP000595090"/>
    </source>
</evidence>
<name>A0A7T0M112_9CAUD</name>
<protein>
    <submittedName>
        <fullName evidence="3">Immunity repressor</fullName>
    </submittedName>
</protein>
<feature type="region of interest" description="Disordered" evidence="1">
    <location>
        <begin position="132"/>
        <end position="152"/>
    </location>
</feature>
<dbReference type="GeneID" id="80020340"/>
<evidence type="ECO:0000256" key="1">
    <source>
        <dbReference type="SAM" id="MobiDB-lite"/>
    </source>
</evidence>
<feature type="domain" description="HTH cro/C1-type" evidence="2">
    <location>
        <begin position="16"/>
        <end position="79"/>
    </location>
</feature>
<dbReference type="SUPFAM" id="SSF47413">
    <property type="entry name" value="lambda repressor-like DNA-binding domains"/>
    <property type="match status" value="1"/>
</dbReference>
<evidence type="ECO:0000259" key="2">
    <source>
        <dbReference type="PROSITE" id="PS50943"/>
    </source>
</evidence>
<dbReference type="PROSITE" id="PS50943">
    <property type="entry name" value="HTH_CROC1"/>
    <property type="match status" value="1"/>
</dbReference>
<dbReference type="Pfam" id="PF13560">
    <property type="entry name" value="HTH_31"/>
    <property type="match status" value="1"/>
</dbReference>
<sequence>MATSTRPEPPREAALIEAARKRARLSVREAARQAGLSDARWRQITSGYQSVSGSHIAVKAPADTLARMAQVLRITGEELVEVGREDAAKALRDITPIPEVTPAGGYSPPIDAVYEILAALPPEAQDEVIRRLRRPANPPVAEPNLSKDRRAG</sequence>
<dbReference type="CDD" id="cd00093">
    <property type="entry name" value="HTH_XRE"/>
    <property type="match status" value="1"/>
</dbReference>
<accession>A0A7T0M112</accession>
<evidence type="ECO:0000313" key="3">
    <source>
        <dbReference type="EMBL" id="QPL14083.1"/>
    </source>
</evidence>
<reference evidence="3 4" key="1">
    <citation type="submission" date="2020-11" db="EMBL/GenBank/DDBJ databases">
        <authorList>
            <person name="Asamoah-Frimpong E.A."/>
            <person name="Attaran A."/>
            <person name="Berhane B."/>
            <person name="Boone B.K."/>
            <person name="Cesta G."/>
            <person name="Chorbajian C."/>
            <person name="Cowan J.T."/>
            <person name="Datu D.V."/>
            <person name="Der L."/>
            <person name="Egbunine A.O."/>
            <person name="Giampietro H."/>
            <person name="Gunnison R.P."/>
            <person name="Joseph M.A."/>
            <person name="Kiewe T."/>
            <person name="Oboh E.C."/>
            <person name="O'Neill K."/>
            <person name="Oxlaj J.A."/>
            <person name="Patel A.K."/>
            <person name="Saqaf K."/>
            <person name="Vuong K."/>
            <person name="Walker C."/>
            <person name="Wikina T."/>
            <person name="Yan T."/>
            <person name="Avazpour P."/>
            <person name="Kim F.M."/>
            <person name="Mason K.J."/>
            <person name="Nguyen D.A."/>
            <person name="Pettit S.M."/>
            <person name="Zhou O.J."/>
            <person name="Brissett D.L."/>
            <person name="Gualtieri C."/>
            <person name="Hufford T.M."/>
            <person name="Ko J.M."/>
            <person name="Novak J.K."/>
            <person name="Smith Z.M."/>
            <person name="Erill I."/>
            <person name="Caruso S.M."/>
            <person name="Garlena R.A."/>
            <person name="Russell D.A."/>
            <person name="Pope W.H."/>
            <person name="Jacobs-Sera D."/>
            <person name="Hatfull G.F."/>
        </authorList>
    </citation>
    <scope>NUCLEOTIDE SEQUENCE [LARGE SCALE GENOMIC DNA]</scope>
</reference>
<gene>
    <name evidence="3" type="primary">54</name>
    <name evidence="3" type="ORF">SEA_TURKISHDELIGHT_54</name>
</gene>
<dbReference type="RefSeq" id="YP_010755670.1">
    <property type="nucleotide sequence ID" value="NC_073473.1"/>
</dbReference>
<dbReference type="Proteomes" id="UP000595090">
    <property type="component" value="Segment"/>
</dbReference>
<dbReference type="Gene3D" id="1.10.260.40">
    <property type="entry name" value="lambda repressor-like DNA-binding domains"/>
    <property type="match status" value="1"/>
</dbReference>
<proteinExistence type="predicted"/>
<dbReference type="EMBL" id="MW291017">
    <property type="protein sequence ID" value="QPL14083.1"/>
    <property type="molecule type" value="Genomic_DNA"/>
</dbReference>
<dbReference type="InterPro" id="IPR001387">
    <property type="entry name" value="Cro/C1-type_HTH"/>
</dbReference>
<dbReference type="InterPro" id="IPR010982">
    <property type="entry name" value="Lambda_DNA-bd_dom_sf"/>
</dbReference>
<dbReference type="SMART" id="SM00530">
    <property type="entry name" value="HTH_XRE"/>
    <property type="match status" value="1"/>
</dbReference>
<dbReference type="GO" id="GO:0003677">
    <property type="term" value="F:DNA binding"/>
    <property type="evidence" value="ECO:0007669"/>
    <property type="project" value="InterPro"/>
</dbReference>
<dbReference type="KEGG" id="vg:80020340"/>
<keyword evidence="4" id="KW-1185">Reference proteome</keyword>